<comment type="caution">
    <text evidence="2">The sequence shown here is derived from an EMBL/GenBank/DDBJ whole genome shotgun (WGS) entry which is preliminary data.</text>
</comment>
<protein>
    <submittedName>
        <fullName evidence="2">Uncharacterized protein</fullName>
    </submittedName>
</protein>
<dbReference type="EMBL" id="BAAAQN010000060">
    <property type="protein sequence ID" value="GAA2054817.1"/>
    <property type="molecule type" value="Genomic_DNA"/>
</dbReference>
<dbReference type="Proteomes" id="UP001500751">
    <property type="component" value="Unassembled WGS sequence"/>
</dbReference>
<name>A0ABN2V886_9ACTN</name>
<evidence type="ECO:0000313" key="3">
    <source>
        <dbReference type="Proteomes" id="UP001500751"/>
    </source>
</evidence>
<keyword evidence="1" id="KW-1133">Transmembrane helix</keyword>
<organism evidence="2 3">
    <name type="scientific">Catenulispora yoronensis</name>
    <dbReference type="NCBI Taxonomy" id="450799"/>
    <lineage>
        <taxon>Bacteria</taxon>
        <taxon>Bacillati</taxon>
        <taxon>Actinomycetota</taxon>
        <taxon>Actinomycetes</taxon>
        <taxon>Catenulisporales</taxon>
        <taxon>Catenulisporaceae</taxon>
        <taxon>Catenulispora</taxon>
    </lineage>
</organism>
<proteinExistence type="predicted"/>
<keyword evidence="3" id="KW-1185">Reference proteome</keyword>
<accession>A0ABN2V886</accession>
<keyword evidence="1" id="KW-0472">Membrane</keyword>
<feature type="transmembrane region" description="Helical" evidence="1">
    <location>
        <begin position="29"/>
        <end position="50"/>
    </location>
</feature>
<evidence type="ECO:0000256" key="1">
    <source>
        <dbReference type="SAM" id="Phobius"/>
    </source>
</evidence>
<reference evidence="2 3" key="1">
    <citation type="journal article" date="2019" name="Int. J. Syst. Evol. Microbiol.">
        <title>The Global Catalogue of Microorganisms (GCM) 10K type strain sequencing project: providing services to taxonomists for standard genome sequencing and annotation.</title>
        <authorList>
            <consortium name="The Broad Institute Genomics Platform"/>
            <consortium name="The Broad Institute Genome Sequencing Center for Infectious Disease"/>
            <person name="Wu L."/>
            <person name="Ma J."/>
        </authorList>
    </citation>
    <scope>NUCLEOTIDE SEQUENCE [LARGE SCALE GENOMIC DNA]</scope>
    <source>
        <strain evidence="2 3">JCM 16014</strain>
    </source>
</reference>
<evidence type="ECO:0000313" key="2">
    <source>
        <dbReference type="EMBL" id="GAA2054817.1"/>
    </source>
</evidence>
<keyword evidence="1" id="KW-0812">Transmembrane</keyword>
<sequence>MPSGWAARQASEKAVVTAREALAPSGKREASMCSSVAMAGLLLLDWLLFVRDHMMDDYRKVYKRHTHVLPGTSMCLSRSAGQVGDIGDIGNIGKERR</sequence>
<gene>
    <name evidence="2" type="ORF">GCM10009839_73960</name>
</gene>